<evidence type="ECO:0000259" key="3">
    <source>
        <dbReference type="Pfam" id="PF24883"/>
    </source>
</evidence>
<feature type="region of interest" description="Disordered" evidence="2">
    <location>
        <begin position="1"/>
        <end position="23"/>
    </location>
</feature>
<evidence type="ECO:0000256" key="2">
    <source>
        <dbReference type="SAM" id="MobiDB-lite"/>
    </source>
</evidence>
<dbReference type="Pfam" id="PF24883">
    <property type="entry name" value="NPHP3_N"/>
    <property type="match status" value="1"/>
</dbReference>
<dbReference type="Proteomes" id="UP001498398">
    <property type="component" value="Unassembled WGS sequence"/>
</dbReference>
<keyword evidence="1" id="KW-0677">Repeat</keyword>
<keyword evidence="5" id="KW-1185">Reference proteome</keyword>
<name>A0ABR1JEB4_9AGAR</name>
<proteinExistence type="predicted"/>
<evidence type="ECO:0000313" key="4">
    <source>
        <dbReference type="EMBL" id="KAK7455762.1"/>
    </source>
</evidence>
<dbReference type="EMBL" id="JBANRG010000022">
    <property type="protein sequence ID" value="KAK7455762.1"/>
    <property type="molecule type" value="Genomic_DNA"/>
</dbReference>
<dbReference type="Gene3D" id="3.40.50.300">
    <property type="entry name" value="P-loop containing nucleotide triphosphate hydrolases"/>
    <property type="match status" value="1"/>
</dbReference>
<dbReference type="SUPFAM" id="SSF52540">
    <property type="entry name" value="P-loop containing nucleoside triphosphate hydrolases"/>
    <property type="match status" value="1"/>
</dbReference>
<reference evidence="4 5" key="1">
    <citation type="submission" date="2024-01" db="EMBL/GenBank/DDBJ databases">
        <title>A draft genome for the cacao thread blight pathogen Marasmiellus scandens.</title>
        <authorList>
            <person name="Baruah I.K."/>
            <person name="Leung J."/>
            <person name="Bukari Y."/>
            <person name="Amoako-Attah I."/>
            <person name="Meinhardt L.W."/>
            <person name="Bailey B.A."/>
            <person name="Cohen S.P."/>
        </authorList>
    </citation>
    <scope>NUCLEOTIDE SEQUENCE [LARGE SCALE GENOMIC DNA]</scope>
    <source>
        <strain evidence="4 5">GH-19</strain>
    </source>
</reference>
<dbReference type="PANTHER" id="PTHR10039">
    <property type="entry name" value="AMELOGENIN"/>
    <property type="match status" value="1"/>
</dbReference>
<feature type="domain" description="Nephrocystin 3-like N-terminal" evidence="3">
    <location>
        <begin position="228"/>
        <end position="406"/>
    </location>
</feature>
<protein>
    <recommendedName>
        <fullName evidence="3">Nephrocystin 3-like N-terminal domain-containing protein</fullName>
    </recommendedName>
</protein>
<evidence type="ECO:0000313" key="5">
    <source>
        <dbReference type="Proteomes" id="UP001498398"/>
    </source>
</evidence>
<accession>A0ABR1JEB4</accession>
<organism evidence="4 5">
    <name type="scientific">Marasmiellus scandens</name>
    <dbReference type="NCBI Taxonomy" id="2682957"/>
    <lineage>
        <taxon>Eukaryota</taxon>
        <taxon>Fungi</taxon>
        <taxon>Dikarya</taxon>
        <taxon>Basidiomycota</taxon>
        <taxon>Agaricomycotina</taxon>
        <taxon>Agaricomycetes</taxon>
        <taxon>Agaricomycetidae</taxon>
        <taxon>Agaricales</taxon>
        <taxon>Marasmiineae</taxon>
        <taxon>Omphalotaceae</taxon>
        <taxon>Marasmiellus</taxon>
    </lineage>
</organism>
<dbReference type="PANTHER" id="PTHR10039:SF14">
    <property type="entry name" value="NACHT DOMAIN-CONTAINING PROTEIN"/>
    <property type="match status" value="1"/>
</dbReference>
<dbReference type="InterPro" id="IPR056884">
    <property type="entry name" value="NPHP3-like_N"/>
</dbReference>
<evidence type="ECO:0000256" key="1">
    <source>
        <dbReference type="ARBA" id="ARBA00022737"/>
    </source>
</evidence>
<comment type="caution">
    <text evidence="4">The sequence shown here is derived from an EMBL/GenBank/DDBJ whole genome shotgun (WGS) entry which is preliminary data.</text>
</comment>
<dbReference type="InterPro" id="IPR027417">
    <property type="entry name" value="P-loop_NTPase"/>
</dbReference>
<sequence length="896" mass="101010">MASLVLTSTPTASNVPMTMSNPSPSKAGLQSFVRRLIPRCDIVTSGLGDSWELFKRIASELPVPGLSSVLEGVSFIEEKYSISRKNAKDLKDLKEKLRRFTNTVNRYYGEDKIIEKLKIDETYYGIMIIVAREIEKVATEYKQDGEVSAFIKSKRYAARIADAVVQMDDMVAGIMLQSVLAIQENTQRLRDRELLDALPRSPTAASDKAVQKLCHPNTRNRVITFIVDWVFGNSERQIFWLHGSPSSGKSSIIADVIKKISADDSPKKALVADFLCTRVLVQSGNARHIIPTLAASLAEKDRAYRRKLVYYLDSLSKTSTIPSIAKWMPTKQFEELLMKPLSLVASERTDQMETKPIILIIDSLEETILDNYSYESDDKELVVNLLQGLCRDFDSVANLKVIISSRPNAVIRNHLENDSNSRFITSYDMDLYLRSPDAVTDIETFYLAQFNEIKAEDEDLCLNGNWPDNDTISQLVSNTGNNFLVAQTICRMVGRASDVEDALKQCLQMSTKRFRSSGSQDLYTPILEKAVGQLHSPDDLNLFRKTVMTIVLLKKLISAEDLAAILGFKASALQRCLRGVATIMIVPLQIGKNRSTAIQRVTDVIRVHDTAFIDYMRDKGTAHSKVWINPSIHNCDVAGHLLGILNLRLCKISNISEFDDIHEKRPDVLEYRQGKHRKVNRAVIYASRFWMYHLTESGLGKDRDPQELLGLAKYQIIVIKELKDLLQGGRLLSWIAVLESNHTGDDSRLHMKKVKSWLMDLSPQTLVKASKSTNAMSKTELDDTDTTRSNWNWPTWGSTSSGSSSFGDAYDDRARDEVIRLVDEALRLIQSEDYQDQLRSARAAKADVSSNLSASAQEFDPSSWDDPVQGLKQLMTQEYPEDVRRKARDLVKIVEK</sequence>
<gene>
    <name evidence="4" type="ORF">VKT23_010794</name>
</gene>